<dbReference type="PROSITE" id="PS50109">
    <property type="entry name" value="HIS_KIN"/>
    <property type="match status" value="1"/>
</dbReference>
<evidence type="ECO:0000256" key="14">
    <source>
        <dbReference type="ARBA" id="ARBA00023136"/>
    </source>
</evidence>
<keyword evidence="9" id="KW-0547">Nucleotide-binding</keyword>
<evidence type="ECO:0000256" key="3">
    <source>
        <dbReference type="ARBA" id="ARBA00012438"/>
    </source>
</evidence>
<evidence type="ECO:0000259" key="20">
    <source>
        <dbReference type="PROSITE" id="PS50885"/>
    </source>
</evidence>
<feature type="domain" description="Response regulatory" evidence="19">
    <location>
        <begin position="671"/>
        <end position="787"/>
    </location>
</feature>
<comment type="subcellular location">
    <subcellularLocation>
        <location evidence="2">Cell inner membrane</location>
        <topology evidence="2">Multi-pass membrane protein</topology>
    </subcellularLocation>
</comment>
<evidence type="ECO:0000256" key="17">
    <source>
        <dbReference type="SAM" id="Phobius"/>
    </source>
</evidence>
<keyword evidence="8 17" id="KW-0812">Transmembrane</keyword>
<dbReference type="SUPFAM" id="SSF47226">
    <property type="entry name" value="Histidine-containing phosphotransfer domain, HPT domain"/>
    <property type="match status" value="1"/>
</dbReference>
<keyword evidence="23" id="KW-1185">Reference proteome</keyword>
<dbReference type="Pfam" id="PF00512">
    <property type="entry name" value="HisKA"/>
    <property type="match status" value="1"/>
</dbReference>
<evidence type="ECO:0000256" key="13">
    <source>
        <dbReference type="ARBA" id="ARBA00023012"/>
    </source>
</evidence>
<feature type="domain" description="Histidine kinase" evidence="18">
    <location>
        <begin position="299"/>
        <end position="520"/>
    </location>
</feature>
<proteinExistence type="predicted"/>
<dbReference type="Proteomes" id="UP000439994">
    <property type="component" value="Unassembled WGS sequence"/>
</dbReference>
<dbReference type="PROSITE" id="PS50110">
    <property type="entry name" value="RESPONSE_REGULATORY"/>
    <property type="match status" value="2"/>
</dbReference>
<evidence type="ECO:0000256" key="8">
    <source>
        <dbReference type="ARBA" id="ARBA00022692"/>
    </source>
</evidence>
<sequence length="928" mass="103120">MKSHLSMRHWAFVVIILPTLFISLILGSILIYKRHTELENVLIERGLSLAEPLAMLAGKSIQQQDNEFLSRSLDLAHRRGSPAVNNISVFTADHSLLVSTNEHVDIRETKLSKGKTVSSKSTVERYGDIVFVRTPIWGENLDSSKAFVIKGDDRTLYGYLVLELSRNKVLLQQQSSLLLMISILIIALFVSFAFAQYFIKRLINPIHRINNVIAKIVQGDTKVRSTELYLAELNTLRDGINTLGKKIHLANEQAEHNISEHTQELTQTVELLEIQNVELSIARKDAQTANNVKSQFLANMSHELRTPLNGVLGFTRQLKKTPLNDNQSDFLETIESSAKNLLRIINDILDFSKLDAGKMELESIPFSLRDTVNDVMTLMAPTIFDRGIDVHLGVESSTPDSLRGDPDRIKQVLLNLMGNALKFTHQGFIRLDVQYKGGDEHGHKIKFVVSDTGIGIDKTVIQKLFSVFEQADSSVTRRFGGTGLGLNICKKLIEAMGGNISVKSEKDQGSSFYFDIVVKENNISVAEPIDVADIAGKRILVFDNNDQSLNDINLLLSDFTELQITTCENQANFSKWLKEPFDVVLISRNVSPSTIGLLQQFVSEAKENCENVIAMIGSISPNLKEALIGSGATACVSKPINHKKLIDSLSAPFRTYQQTEQTKSISFNGLKVLAVDDNKSNLKLLTTILTEMSVVADTAYDGLQAVEMAKKYRYDAIFMDVQMPIMDGITACREIRSSSLNEDIPIISVTAHATADEQVTISECGFNDYLAKPIDEQVLRQILIEFSGDAYNVSNNKAAKQDAVLKSGAAPDFAGFHHINWPMALERAAGKRDLAVQMLDMLIKSIPDTVDQINGGLASNSVDDVLTAVHKFHGACCYTGLPKIKSLAEQIEINLKANRQIKNVEPELFELLDEIELLRNESMSWQLS</sequence>
<dbReference type="InterPro" id="IPR003661">
    <property type="entry name" value="HisK_dim/P_dom"/>
</dbReference>
<dbReference type="CDD" id="cd17546">
    <property type="entry name" value="REC_hyHK_CKI1_RcsC-like"/>
    <property type="match status" value="1"/>
</dbReference>
<evidence type="ECO:0000256" key="6">
    <source>
        <dbReference type="ARBA" id="ARBA00022553"/>
    </source>
</evidence>
<dbReference type="SUPFAM" id="SSF52172">
    <property type="entry name" value="CheY-like"/>
    <property type="match status" value="2"/>
</dbReference>
<dbReference type="InterPro" id="IPR036890">
    <property type="entry name" value="HATPase_C_sf"/>
</dbReference>
<dbReference type="Gene3D" id="6.10.340.10">
    <property type="match status" value="1"/>
</dbReference>
<dbReference type="GO" id="GO:0000155">
    <property type="term" value="F:phosphorelay sensor kinase activity"/>
    <property type="evidence" value="ECO:0007669"/>
    <property type="project" value="InterPro"/>
</dbReference>
<dbReference type="InterPro" id="IPR011006">
    <property type="entry name" value="CheY-like_superfamily"/>
</dbReference>
<dbReference type="PANTHER" id="PTHR45339:SF1">
    <property type="entry name" value="HYBRID SIGNAL TRANSDUCTION HISTIDINE KINASE J"/>
    <property type="match status" value="1"/>
</dbReference>
<dbReference type="SUPFAM" id="SSF47384">
    <property type="entry name" value="Homodimeric domain of signal transducing histidine kinase"/>
    <property type="match status" value="1"/>
</dbReference>
<keyword evidence="14 17" id="KW-0472">Membrane</keyword>
<dbReference type="Gene3D" id="3.30.565.10">
    <property type="entry name" value="Histidine kinase-like ATPase, C-terminal domain"/>
    <property type="match status" value="1"/>
</dbReference>
<evidence type="ECO:0000256" key="5">
    <source>
        <dbReference type="ARBA" id="ARBA00022519"/>
    </source>
</evidence>
<feature type="domain" description="HAMP" evidence="20">
    <location>
        <begin position="200"/>
        <end position="252"/>
    </location>
</feature>
<dbReference type="Pfam" id="PF09984">
    <property type="entry name" value="sCache_4"/>
    <property type="match status" value="1"/>
</dbReference>
<dbReference type="EC" id="2.7.13.3" evidence="3"/>
<dbReference type="NCBIfam" id="NF008318">
    <property type="entry name" value="PRK11107.1"/>
    <property type="match status" value="1"/>
</dbReference>
<feature type="modified residue" description="Phosphohistidine" evidence="15">
    <location>
        <position position="870"/>
    </location>
</feature>
<evidence type="ECO:0000256" key="10">
    <source>
        <dbReference type="ARBA" id="ARBA00022777"/>
    </source>
</evidence>
<evidence type="ECO:0000256" key="15">
    <source>
        <dbReference type="PROSITE-ProRule" id="PRU00110"/>
    </source>
</evidence>
<dbReference type="Gene3D" id="3.40.50.2300">
    <property type="match status" value="2"/>
</dbReference>
<dbReference type="FunFam" id="3.30.565.10:FF:000010">
    <property type="entry name" value="Sensor histidine kinase RcsC"/>
    <property type="match status" value="1"/>
</dbReference>
<dbReference type="InterPro" id="IPR003660">
    <property type="entry name" value="HAMP_dom"/>
</dbReference>
<comment type="caution">
    <text evidence="22">The sequence shown here is derived from an EMBL/GenBank/DDBJ whole genome shotgun (WGS) entry which is preliminary data.</text>
</comment>
<keyword evidence="7 22" id="KW-0808">Transferase</keyword>
<dbReference type="PROSITE" id="PS50885">
    <property type="entry name" value="HAMP"/>
    <property type="match status" value="1"/>
</dbReference>
<evidence type="ECO:0000256" key="9">
    <source>
        <dbReference type="ARBA" id="ARBA00022741"/>
    </source>
</evidence>
<dbReference type="InterPro" id="IPR008207">
    <property type="entry name" value="Sig_transdc_His_kin_Hpt_dom"/>
</dbReference>
<dbReference type="InterPro" id="IPR036641">
    <property type="entry name" value="HPT_dom_sf"/>
</dbReference>
<dbReference type="Pfam" id="PF00072">
    <property type="entry name" value="Response_reg"/>
    <property type="match status" value="1"/>
</dbReference>
<comment type="caution">
    <text evidence="16">Lacks conserved residue(s) required for the propagation of feature annotation.</text>
</comment>
<comment type="catalytic activity">
    <reaction evidence="1">
        <text>ATP + protein L-histidine = ADP + protein N-phospho-L-histidine.</text>
        <dbReference type="EC" id="2.7.13.3"/>
    </reaction>
</comment>
<keyword evidence="11" id="KW-0067">ATP-binding</keyword>
<evidence type="ECO:0000313" key="22">
    <source>
        <dbReference type="EMBL" id="MUH72939.1"/>
    </source>
</evidence>
<dbReference type="Pfam" id="PF01627">
    <property type="entry name" value="Hpt"/>
    <property type="match status" value="1"/>
</dbReference>
<feature type="domain" description="Response regulatory" evidence="19">
    <location>
        <begin position="538"/>
        <end position="653"/>
    </location>
</feature>
<dbReference type="GO" id="GO:0005524">
    <property type="term" value="F:ATP binding"/>
    <property type="evidence" value="ECO:0007669"/>
    <property type="project" value="UniProtKB-KW"/>
</dbReference>
<dbReference type="InterPro" id="IPR003594">
    <property type="entry name" value="HATPase_dom"/>
</dbReference>
<accession>A0A6N8FBN3</accession>
<dbReference type="OrthoDB" id="9810730at2"/>
<keyword evidence="6 16" id="KW-0597">Phosphoprotein</keyword>
<evidence type="ECO:0000256" key="16">
    <source>
        <dbReference type="PROSITE-ProRule" id="PRU00169"/>
    </source>
</evidence>
<dbReference type="InterPro" id="IPR001789">
    <property type="entry name" value="Sig_transdc_resp-reg_receiver"/>
</dbReference>
<dbReference type="SMART" id="SM00448">
    <property type="entry name" value="REC"/>
    <property type="match status" value="1"/>
</dbReference>
<dbReference type="InterPro" id="IPR019247">
    <property type="entry name" value="Histidine_kinase_BarA_N"/>
</dbReference>
<keyword evidence="10 22" id="KW-0418">Kinase</keyword>
<evidence type="ECO:0000256" key="7">
    <source>
        <dbReference type="ARBA" id="ARBA00022679"/>
    </source>
</evidence>
<evidence type="ECO:0000259" key="19">
    <source>
        <dbReference type="PROSITE" id="PS50110"/>
    </source>
</evidence>
<name>A0A6N8FBN3_9GAMM</name>
<dbReference type="CDD" id="cd16922">
    <property type="entry name" value="HATPase_EvgS-ArcB-TorS-like"/>
    <property type="match status" value="1"/>
</dbReference>
<evidence type="ECO:0000259" key="21">
    <source>
        <dbReference type="PROSITE" id="PS50894"/>
    </source>
</evidence>
<dbReference type="SMART" id="SM00388">
    <property type="entry name" value="HisKA"/>
    <property type="match status" value="1"/>
</dbReference>
<protein>
    <recommendedName>
        <fullName evidence="3">histidine kinase</fullName>
        <ecNumber evidence="3">2.7.13.3</ecNumber>
    </recommendedName>
</protein>
<reference evidence="22 23" key="1">
    <citation type="submission" date="2019-11" db="EMBL/GenBank/DDBJ databases">
        <title>P. haliotis isolates from Z. marina roots.</title>
        <authorList>
            <person name="Cohen M."/>
            <person name="Jospin G."/>
            <person name="Eisen J.A."/>
            <person name="Coil D.A."/>
        </authorList>
    </citation>
    <scope>NUCLEOTIDE SEQUENCE [LARGE SCALE GENOMIC DNA]</scope>
    <source>
        <strain evidence="22 23">UCD-MCMsp1aY</strain>
    </source>
</reference>
<organism evidence="22 23">
    <name type="scientific">Psychrosphaera haliotis</name>
    <dbReference type="NCBI Taxonomy" id="555083"/>
    <lineage>
        <taxon>Bacteria</taxon>
        <taxon>Pseudomonadati</taxon>
        <taxon>Pseudomonadota</taxon>
        <taxon>Gammaproteobacteria</taxon>
        <taxon>Alteromonadales</taxon>
        <taxon>Pseudoalteromonadaceae</taxon>
        <taxon>Psychrosphaera</taxon>
    </lineage>
</organism>
<feature type="transmembrane region" description="Helical" evidence="17">
    <location>
        <begin position="177"/>
        <end position="199"/>
    </location>
</feature>
<keyword evidence="4" id="KW-1003">Cell membrane</keyword>
<evidence type="ECO:0000256" key="1">
    <source>
        <dbReference type="ARBA" id="ARBA00000085"/>
    </source>
</evidence>
<feature type="domain" description="HPt" evidence="21">
    <location>
        <begin position="831"/>
        <end position="928"/>
    </location>
</feature>
<dbReference type="Gene3D" id="1.20.120.160">
    <property type="entry name" value="HPT domain"/>
    <property type="match status" value="1"/>
</dbReference>
<dbReference type="SMART" id="SM00073">
    <property type="entry name" value="HPT"/>
    <property type="match status" value="1"/>
</dbReference>
<dbReference type="Gene3D" id="1.10.287.130">
    <property type="match status" value="1"/>
</dbReference>
<gene>
    <name evidence="22" type="primary">barA</name>
    <name evidence="22" type="ORF">GNP35_10865</name>
</gene>
<dbReference type="CDD" id="cd00082">
    <property type="entry name" value="HisKA"/>
    <property type="match status" value="1"/>
</dbReference>
<dbReference type="Pfam" id="PF02518">
    <property type="entry name" value="HATPase_c"/>
    <property type="match status" value="1"/>
</dbReference>
<evidence type="ECO:0000256" key="11">
    <source>
        <dbReference type="ARBA" id="ARBA00022840"/>
    </source>
</evidence>
<feature type="transmembrane region" description="Helical" evidence="17">
    <location>
        <begin position="12"/>
        <end position="32"/>
    </location>
</feature>
<dbReference type="InterPro" id="IPR036097">
    <property type="entry name" value="HisK_dim/P_sf"/>
</dbReference>
<dbReference type="InterPro" id="IPR005467">
    <property type="entry name" value="His_kinase_dom"/>
</dbReference>
<dbReference type="EMBL" id="WOCD01000005">
    <property type="protein sequence ID" value="MUH72939.1"/>
    <property type="molecule type" value="Genomic_DNA"/>
</dbReference>
<dbReference type="SUPFAM" id="SSF55874">
    <property type="entry name" value="ATPase domain of HSP90 chaperone/DNA topoisomerase II/histidine kinase"/>
    <property type="match status" value="1"/>
</dbReference>
<dbReference type="PRINTS" id="PR00344">
    <property type="entry name" value="BCTRLSENSOR"/>
</dbReference>
<feature type="modified residue" description="4-aspartylphosphate" evidence="16">
    <location>
        <position position="720"/>
    </location>
</feature>
<keyword evidence="13" id="KW-0902">Two-component regulatory system</keyword>
<dbReference type="RefSeq" id="WP_155696143.1">
    <property type="nucleotide sequence ID" value="NZ_WOCD01000005.1"/>
</dbReference>
<evidence type="ECO:0000256" key="4">
    <source>
        <dbReference type="ARBA" id="ARBA00022475"/>
    </source>
</evidence>
<dbReference type="PROSITE" id="PS50894">
    <property type="entry name" value="HPT"/>
    <property type="match status" value="1"/>
</dbReference>
<evidence type="ECO:0000313" key="23">
    <source>
        <dbReference type="Proteomes" id="UP000439994"/>
    </source>
</evidence>
<dbReference type="PANTHER" id="PTHR45339">
    <property type="entry name" value="HYBRID SIGNAL TRANSDUCTION HISTIDINE KINASE J"/>
    <property type="match status" value="1"/>
</dbReference>
<evidence type="ECO:0000259" key="18">
    <source>
        <dbReference type="PROSITE" id="PS50109"/>
    </source>
</evidence>
<dbReference type="AlphaFoldDB" id="A0A6N8FBN3"/>
<dbReference type="GO" id="GO:0005886">
    <property type="term" value="C:plasma membrane"/>
    <property type="evidence" value="ECO:0007669"/>
    <property type="project" value="UniProtKB-SubCell"/>
</dbReference>
<dbReference type="FunFam" id="1.10.287.130:FF:000003">
    <property type="entry name" value="Histidine kinase"/>
    <property type="match status" value="1"/>
</dbReference>
<evidence type="ECO:0000256" key="12">
    <source>
        <dbReference type="ARBA" id="ARBA00022989"/>
    </source>
</evidence>
<keyword evidence="12 17" id="KW-1133">Transmembrane helix</keyword>
<dbReference type="SMART" id="SM00387">
    <property type="entry name" value="HATPase_c"/>
    <property type="match status" value="1"/>
</dbReference>
<dbReference type="InterPro" id="IPR004358">
    <property type="entry name" value="Sig_transdc_His_kin-like_C"/>
</dbReference>
<keyword evidence="5" id="KW-0997">Cell inner membrane</keyword>
<evidence type="ECO:0000256" key="2">
    <source>
        <dbReference type="ARBA" id="ARBA00004429"/>
    </source>
</evidence>